<dbReference type="GO" id="GO:1990140">
    <property type="term" value="C:molybdopterin synthase complex"/>
    <property type="evidence" value="ECO:0007669"/>
    <property type="project" value="UniProtKB-UniRule"/>
</dbReference>
<comment type="similarity">
    <text evidence="4">Belongs to the MoaE family. MOCS2B subfamily.</text>
</comment>
<dbReference type="AlphaFoldDB" id="A0A2J5HYH5"/>
<evidence type="ECO:0000256" key="2">
    <source>
        <dbReference type="ARBA" id="ARBA00022679"/>
    </source>
</evidence>
<dbReference type="InterPro" id="IPR003448">
    <property type="entry name" value="Mopterin_biosynth_MoaE"/>
</dbReference>
<dbReference type="GO" id="GO:0030366">
    <property type="term" value="F:molybdopterin synthase activity"/>
    <property type="evidence" value="ECO:0007669"/>
    <property type="project" value="UniProtKB-UniRule"/>
</dbReference>
<evidence type="ECO:0000256" key="3">
    <source>
        <dbReference type="ARBA" id="ARBA00023150"/>
    </source>
</evidence>
<evidence type="ECO:0000313" key="7">
    <source>
        <dbReference type="Proteomes" id="UP000235023"/>
    </source>
</evidence>
<dbReference type="FunFam" id="3.90.1170.40:FF:000003">
    <property type="entry name" value="Molybdopterin converting factor subunit 2"/>
    <property type="match status" value="1"/>
</dbReference>
<dbReference type="EC" id="2.8.1.12" evidence="4"/>
<dbReference type="OrthoDB" id="5531344at2759"/>
<keyword evidence="3 4" id="KW-0501">Molybdenum cofactor biosynthesis</keyword>
<proteinExistence type="inferred from homology"/>
<dbReference type="EMBL" id="KZ559526">
    <property type="protein sequence ID" value="PLN82525.1"/>
    <property type="molecule type" value="Genomic_DNA"/>
</dbReference>
<reference evidence="7" key="1">
    <citation type="submission" date="2017-12" db="EMBL/GenBank/DDBJ databases">
        <authorList>
            <consortium name="DOE Joint Genome Institute"/>
            <person name="Mondo S.J."/>
            <person name="Kjaerbolling I."/>
            <person name="Vesth T.C."/>
            <person name="Frisvad J.C."/>
            <person name="Nybo J.L."/>
            <person name="Theobald S."/>
            <person name="Kuo A."/>
            <person name="Bowyer P."/>
            <person name="Matsuda Y."/>
            <person name="Lyhne E.K."/>
            <person name="Kogle M.E."/>
            <person name="Clum A."/>
            <person name="Lipzen A."/>
            <person name="Salamov A."/>
            <person name="Ngan C.Y."/>
            <person name="Daum C."/>
            <person name="Chiniquy J."/>
            <person name="Barry K."/>
            <person name="LaButti K."/>
            <person name="Haridas S."/>
            <person name="Simmons B.A."/>
            <person name="Magnuson J.K."/>
            <person name="Mortensen U.H."/>
            <person name="Larsen T.O."/>
            <person name="Grigoriev I.V."/>
            <person name="Baker S.E."/>
            <person name="Andersen M.R."/>
            <person name="Nordberg H.P."/>
            <person name="Cantor M.N."/>
            <person name="Hua S.X."/>
        </authorList>
    </citation>
    <scope>NUCLEOTIDE SEQUENCE [LARGE SCALE GENOMIC DNA]</scope>
    <source>
        <strain evidence="7">IBT 19404</strain>
    </source>
</reference>
<comment type="function">
    <text evidence="4">Catalytic subunit of the molybdopterin synthase complex, a complex that catalyzes the conversion of precursor Z into molybdopterin. Acts by mediating the incorporation of 2 sulfur atoms from thiocarboxylated MOCS2A into precursor Z to generate a dithiolene group.</text>
</comment>
<feature type="region of interest" description="Disordered" evidence="5">
    <location>
        <begin position="1"/>
        <end position="26"/>
    </location>
</feature>
<dbReference type="HAMAP" id="MF_03052">
    <property type="entry name" value="MOC2B"/>
    <property type="match status" value="1"/>
</dbReference>
<keyword evidence="2 4" id="KW-0808">Transferase</keyword>
<comment type="subunit">
    <text evidence="4">Heterotetramer; composed of 2 small (MOCS2A) and 2 large (MOCS2B) subunits.</text>
</comment>
<dbReference type="InterPro" id="IPR036563">
    <property type="entry name" value="MoaE_sf"/>
</dbReference>
<comment type="catalytic activity">
    <reaction evidence="4">
        <text>2 [molybdopterin-synthase sulfur-carrier protein]-C-terminal-Gly-aminoethanethioate + cyclic pyranopterin phosphate + H2O = molybdopterin + 2 [molybdopterin-synthase sulfur-carrier protein]-C-terminal Gly-Gly + 2 H(+)</text>
        <dbReference type="Rhea" id="RHEA:26333"/>
        <dbReference type="Rhea" id="RHEA-COMP:12202"/>
        <dbReference type="Rhea" id="RHEA-COMP:19907"/>
        <dbReference type="ChEBI" id="CHEBI:15377"/>
        <dbReference type="ChEBI" id="CHEBI:15378"/>
        <dbReference type="ChEBI" id="CHEBI:58698"/>
        <dbReference type="ChEBI" id="CHEBI:59648"/>
        <dbReference type="ChEBI" id="CHEBI:90778"/>
        <dbReference type="ChEBI" id="CHEBI:232372"/>
        <dbReference type="EC" id="2.8.1.12"/>
    </reaction>
</comment>
<feature type="binding site" evidence="4">
    <location>
        <position position="152"/>
    </location>
    <ligand>
        <name>substrate</name>
    </ligand>
</feature>
<protein>
    <recommendedName>
        <fullName evidence="4">Molybdopterin synthase catalytic subunit</fullName>
        <ecNumber evidence="4">2.8.1.12</ecNumber>
    </recommendedName>
    <alternativeName>
        <fullName evidence="4">Common component for nitrate reductase and xanthine dehydrogenase protein H</fullName>
    </alternativeName>
    <alternativeName>
        <fullName evidence="4">Molybdenum cofactor synthesis protein 2 large subunit</fullName>
    </alternativeName>
    <alternativeName>
        <fullName evidence="4">Molybdenum cofactor synthesis protein 2B</fullName>
        <shortName evidence="4">MOCS2B</shortName>
    </alternativeName>
</protein>
<feature type="binding site" evidence="4">
    <location>
        <begin position="136"/>
        <end position="137"/>
    </location>
    <ligand>
        <name>substrate</name>
    </ligand>
</feature>
<organism evidence="6 7">
    <name type="scientific">Aspergillus taichungensis</name>
    <dbReference type="NCBI Taxonomy" id="482145"/>
    <lineage>
        <taxon>Eukaryota</taxon>
        <taxon>Fungi</taxon>
        <taxon>Dikarya</taxon>
        <taxon>Ascomycota</taxon>
        <taxon>Pezizomycotina</taxon>
        <taxon>Eurotiomycetes</taxon>
        <taxon>Eurotiomycetidae</taxon>
        <taxon>Eurotiales</taxon>
        <taxon>Aspergillaceae</taxon>
        <taxon>Aspergillus</taxon>
        <taxon>Aspergillus subgen. Circumdati</taxon>
    </lineage>
</organism>
<comment type="pathway">
    <text evidence="4">Cofactor biosynthesis; molybdopterin biosynthesis.</text>
</comment>
<feature type="binding site" evidence="4">
    <location>
        <begin position="159"/>
        <end position="161"/>
    </location>
    <ligand>
        <name>substrate</name>
    </ligand>
</feature>
<dbReference type="UniPathway" id="UPA00344"/>
<evidence type="ECO:0000256" key="5">
    <source>
        <dbReference type="SAM" id="MobiDB-lite"/>
    </source>
</evidence>
<evidence type="ECO:0000256" key="1">
    <source>
        <dbReference type="ARBA" id="ARBA00022490"/>
    </source>
</evidence>
<evidence type="ECO:0000313" key="6">
    <source>
        <dbReference type="EMBL" id="PLN82525.1"/>
    </source>
</evidence>
<dbReference type="PANTHER" id="PTHR23404">
    <property type="entry name" value="MOLYBDOPTERIN SYNTHASE RELATED"/>
    <property type="match status" value="1"/>
</dbReference>
<dbReference type="InterPro" id="IPR028888">
    <property type="entry name" value="MOCS2B_euk"/>
</dbReference>
<feature type="compositionally biased region" description="Low complexity" evidence="5">
    <location>
        <begin position="1"/>
        <end position="15"/>
    </location>
</feature>
<dbReference type="GO" id="GO:0006777">
    <property type="term" value="P:Mo-molybdopterin cofactor biosynthetic process"/>
    <property type="evidence" value="ECO:0007669"/>
    <property type="project" value="UniProtKB-UniRule"/>
</dbReference>
<dbReference type="Proteomes" id="UP000235023">
    <property type="component" value="Unassembled WGS sequence"/>
</dbReference>
<keyword evidence="7" id="KW-1185">Reference proteome</keyword>
<gene>
    <name evidence="4" type="primary">cnxH</name>
    <name evidence="6" type="ORF">BDW42DRAFT_200405</name>
</gene>
<dbReference type="Gene3D" id="3.90.1170.40">
    <property type="entry name" value="Molybdopterin biosynthesis MoaE subunit"/>
    <property type="match status" value="1"/>
</dbReference>
<keyword evidence="1 4" id="KW-0963">Cytoplasm</keyword>
<evidence type="ECO:0000256" key="4">
    <source>
        <dbReference type="HAMAP-Rule" id="MF_03052"/>
    </source>
</evidence>
<name>A0A2J5HYH5_9EURO</name>
<dbReference type="SUPFAM" id="SSF54690">
    <property type="entry name" value="Molybdopterin synthase subunit MoaE"/>
    <property type="match status" value="1"/>
</dbReference>
<dbReference type="CDD" id="cd00756">
    <property type="entry name" value="MoaE"/>
    <property type="match status" value="1"/>
</dbReference>
<accession>A0A2J5HYH5</accession>
<sequence length="188" mass="20706">MSNLPQQQQQQSDPSSPLPPHLDPITYPRIITDPTLNIHLTLTYTPLNPSNTLTHVFSPSAGANVLFLGTTRDTFENRPVAQLSYTSYPPLALKSMRRIAEEAVRTHNLTGLVIEHRLGVVPVGEASIAIAVSSGHRAAAWAAGEEVLERCKEGVEIWKREEFVDGGKCWRENRERDGEGNLITGSKS</sequence>
<dbReference type="Pfam" id="PF02391">
    <property type="entry name" value="MoaE"/>
    <property type="match status" value="1"/>
</dbReference>
<comment type="subcellular location">
    <subcellularLocation>
        <location evidence="4">Cytoplasm</location>
    </subcellularLocation>
</comment>